<proteinExistence type="predicted"/>
<dbReference type="InterPro" id="IPR005123">
    <property type="entry name" value="Oxoglu/Fe-dep_dioxygenase_dom"/>
</dbReference>
<evidence type="ECO:0000256" key="1">
    <source>
        <dbReference type="SAM" id="MobiDB-lite"/>
    </source>
</evidence>
<dbReference type="PANTHER" id="PTHR31212">
    <property type="entry name" value="ALPHA-KETOGLUTARATE-DEPENDENT DIOXYGENASE ALKB HOMOLOG 3"/>
    <property type="match status" value="1"/>
</dbReference>
<dbReference type="InterPro" id="IPR027450">
    <property type="entry name" value="AlkB-like"/>
</dbReference>
<feature type="domain" description="Fe2OG dioxygenase" evidence="2">
    <location>
        <begin position="325"/>
        <end position="474"/>
    </location>
</feature>
<evidence type="ECO:0000259" key="2">
    <source>
        <dbReference type="PROSITE" id="PS51471"/>
    </source>
</evidence>
<feature type="compositionally biased region" description="Polar residues" evidence="1">
    <location>
        <begin position="110"/>
        <end position="125"/>
    </location>
</feature>
<dbReference type="GeneID" id="24094248"/>
<dbReference type="PANTHER" id="PTHR31212:SF4">
    <property type="entry name" value="ALPHA-KETOGLUTARATE-DEPENDENT DIOXYGENASE ALKB HOMOLOG 3"/>
    <property type="match status" value="1"/>
</dbReference>
<evidence type="ECO:0000313" key="3">
    <source>
        <dbReference type="EMBL" id="CCL99337.1"/>
    </source>
</evidence>
<dbReference type="GO" id="GO:0051213">
    <property type="term" value="F:dioxygenase activity"/>
    <property type="evidence" value="ECO:0007669"/>
    <property type="project" value="InterPro"/>
</dbReference>
<dbReference type="Pfam" id="PF13532">
    <property type="entry name" value="2OG-FeII_Oxy_2"/>
    <property type="match status" value="1"/>
</dbReference>
<reference evidence="3 4" key="1">
    <citation type="journal article" date="2012" name="Appl. Environ. Microbiol.">
        <title>Short-read sequencing for genomic analysis of the brown rot fungus Fibroporia radiculosa.</title>
        <authorList>
            <person name="Tang J.D."/>
            <person name="Perkins A.D."/>
            <person name="Sonstegard T.S."/>
            <person name="Schroeder S.G."/>
            <person name="Burgess S.C."/>
            <person name="Diehl S.V."/>
        </authorList>
    </citation>
    <scope>NUCLEOTIDE SEQUENCE [LARGE SCALE GENOMIC DNA]</scope>
    <source>
        <strain evidence="3 4">TFFH 294</strain>
    </source>
</reference>
<accession>J4HT70</accession>
<dbReference type="GO" id="GO:0006307">
    <property type="term" value="P:DNA alkylation repair"/>
    <property type="evidence" value="ECO:0007669"/>
    <property type="project" value="InterPro"/>
</dbReference>
<dbReference type="STRING" id="599839.J4HT70"/>
<dbReference type="AlphaFoldDB" id="J4HT70"/>
<dbReference type="InterPro" id="IPR037151">
    <property type="entry name" value="AlkB-like_sf"/>
</dbReference>
<feature type="region of interest" description="Disordered" evidence="1">
    <location>
        <begin position="42"/>
        <end position="125"/>
    </location>
</feature>
<dbReference type="EMBL" id="HE796928">
    <property type="protein sequence ID" value="CCL99337.1"/>
    <property type="molecule type" value="Genomic_DNA"/>
</dbReference>
<feature type="compositionally biased region" description="Low complexity" evidence="1">
    <location>
        <begin position="94"/>
        <end position="109"/>
    </location>
</feature>
<dbReference type="HOGENOM" id="CLU_026011_1_0_1"/>
<name>J4HT70_9APHY</name>
<dbReference type="InParanoid" id="J4HT70"/>
<sequence>MDTDVLLALLSSLLGSQQYDQATLLDALVECDGDVDKAARRLLKRNTNDGPHSRKRKRKVGLDAWLDSSKSKVSRRTSGPSSGRSDAPAVSFNESASEKVSSSSTKSVSPLKNENQSARSMHETYPSNVQAQEAIDPVPSVFSSGTSSTKVRNISNNEFMKLLRPPNSKDSNVNKRLPRAPPLTLGTPLLVAQHTPCTLHPSILPPELACRLFYTMLHESRTWQRNRWWLFERVVESPHRTSFYCRKSFSGGSDDRQDMQQAAQFWYNGRQTEPPSTFPLAMEEACKIVERVVNEEMRKRQRFPLEWGGESCEDYKDLDGKVIWRANVAASNCYEGAKESVGYHTDQLTNIGPYPTIASLSLGTSRIFRLREVIPVEDKEQRSARTYNIPLQHNSVRASIASYYPELLRNLELVIMHASTQEMFKHCIPPQNAIDLFHPPFPPPVTTSADGSEEPLPAIESSNARINITFRFYRPDYRSESTPKCKCGVPCILRPDMKNRYVDPNTANAHERRDEGFKKNVVAKYWWTCYAGAQNDGKGCNMWKVMDAEAEGRGPFAGDNLLASGSH</sequence>
<dbReference type="RefSeq" id="XP_012178620.1">
    <property type="nucleotide sequence ID" value="XM_012323230.1"/>
</dbReference>
<feature type="compositionally biased region" description="Low complexity" evidence="1">
    <location>
        <begin position="76"/>
        <end position="85"/>
    </location>
</feature>
<dbReference type="Gene3D" id="2.60.120.590">
    <property type="entry name" value="Alpha-ketoglutarate-dependent dioxygenase AlkB-like"/>
    <property type="match status" value="2"/>
</dbReference>
<dbReference type="CDD" id="cd14279">
    <property type="entry name" value="CUE"/>
    <property type="match status" value="1"/>
</dbReference>
<organism evidence="3 4">
    <name type="scientific">Fibroporia radiculosa</name>
    <dbReference type="NCBI Taxonomy" id="599839"/>
    <lineage>
        <taxon>Eukaryota</taxon>
        <taxon>Fungi</taxon>
        <taxon>Dikarya</taxon>
        <taxon>Basidiomycota</taxon>
        <taxon>Agaricomycotina</taxon>
        <taxon>Agaricomycetes</taxon>
        <taxon>Polyporales</taxon>
        <taxon>Fibroporiaceae</taxon>
        <taxon>Fibroporia</taxon>
    </lineage>
</organism>
<protein>
    <recommendedName>
        <fullName evidence="2">Fe2OG dioxygenase domain-containing protein</fullName>
    </recommendedName>
</protein>
<keyword evidence="4" id="KW-1185">Reference proteome</keyword>
<dbReference type="InterPro" id="IPR032854">
    <property type="entry name" value="ALKBH3"/>
</dbReference>
<dbReference type="SUPFAM" id="SSF51197">
    <property type="entry name" value="Clavaminate synthase-like"/>
    <property type="match status" value="1"/>
</dbReference>
<evidence type="ECO:0000313" key="4">
    <source>
        <dbReference type="Proteomes" id="UP000006352"/>
    </source>
</evidence>
<gene>
    <name evidence="3" type="ORF">FIBRA_01355</name>
</gene>
<dbReference type="PROSITE" id="PS51471">
    <property type="entry name" value="FE2OG_OXY"/>
    <property type="match status" value="1"/>
</dbReference>
<dbReference type="Proteomes" id="UP000006352">
    <property type="component" value="Unassembled WGS sequence"/>
</dbReference>
<dbReference type="OrthoDB" id="545910at2759"/>